<proteinExistence type="predicted"/>
<evidence type="ECO:0000256" key="1">
    <source>
        <dbReference type="SAM" id="SignalP"/>
    </source>
</evidence>
<keyword evidence="1" id="KW-0732">Signal</keyword>
<comment type="caution">
    <text evidence="2">The sequence shown here is derived from an EMBL/GenBank/DDBJ whole genome shotgun (WGS) entry which is preliminary data.</text>
</comment>
<protein>
    <recommendedName>
        <fullName evidence="4">PEP-CTERM sorting domain-containing protein</fullName>
    </recommendedName>
</protein>
<dbReference type="RefSeq" id="WP_283766379.1">
    <property type="nucleotide sequence ID" value="NZ_JAQOSO010000039.1"/>
</dbReference>
<evidence type="ECO:0000313" key="2">
    <source>
        <dbReference type="EMBL" id="MDJ1174039.1"/>
    </source>
</evidence>
<accession>A0ABT7B4G0</accession>
<dbReference type="EMBL" id="JAQOSO010000039">
    <property type="protein sequence ID" value="MDJ1174039.1"/>
    <property type="molecule type" value="Genomic_DNA"/>
</dbReference>
<dbReference type="Proteomes" id="UP001235849">
    <property type="component" value="Unassembled WGS sequence"/>
</dbReference>
<feature type="chain" id="PRO_5045526596" description="PEP-CTERM sorting domain-containing protein" evidence="1">
    <location>
        <begin position="24"/>
        <end position="252"/>
    </location>
</feature>
<keyword evidence="3" id="KW-1185">Reference proteome</keyword>
<evidence type="ECO:0000313" key="3">
    <source>
        <dbReference type="Proteomes" id="UP001235849"/>
    </source>
</evidence>
<reference evidence="2 3" key="1">
    <citation type="submission" date="2023-01" db="EMBL/GenBank/DDBJ databases">
        <title>Novel diversity within Roseofilum (Cyanobacteria; Desertifilaceae) from marine benthic mats with descriptions of four novel species.</title>
        <authorList>
            <person name="Wang Y."/>
            <person name="Berthold D.E."/>
            <person name="Hu J."/>
            <person name="Lefler F.W."/>
            <person name="Laughinghouse H.D. IV."/>
        </authorList>
    </citation>
    <scope>NUCLEOTIDE SEQUENCE [LARGE SCALE GENOMIC DNA]</scope>
    <source>
        <strain evidence="2 3">BLCC-M114</strain>
    </source>
</reference>
<evidence type="ECO:0008006" key="4">
    <source>
        <dbReference type="Google" id="ProtNLM"/>
    </source>
</evidence>
<sequence>MKVLISGVLAGFAAIATAQAAYADPFEINLFSGTSYSSDTASMDELLGITGYTIESFEDTALVPGLSISYTNPTTEPISVLPALYNEAQTGMYTNNLWDGHHALVNTPQNQEWEGVGLHFLADRTTFHIEGGATSFGIGLGNFQTNITYHELLVNGVSQVAAIDTLPSWRTGIHLRNGYIRIDAQPGELINSVSFNIGSRRDGLIFDRLAFVPASEETHEPTSVPEPMTGLAAMGITSLALLGKRKRHNRNL</sequence>
<gene>
    <name evidence="2" type="ORF">PMG25_08025</name>
</gene>
<feature type="signal peptide" evidence="1">
    <location>
        <begin position="1"/>
        <end position="23"/>
    </location>
</feature>
<name>A0ABT7B4G0_9CYAN</name>
<organism evidence="2 3">
    <name type="scientific">Roseofilum capinflatum BLCC-M114</name>
    <dbReference type="NCBI Taxonomy" id="3022440"/>
    <lineage>
        <taxon>Bacteria</taxon>
        <taxon>Bacillati</taxon>
        <taxon>Cyanobacteriota</taxon>
        <taxon>Cyanophyceae</taxon>
        <taxon>Desertifilales</taxon>
        <taxon>Desertifilaceae</taxon>
        <taxon>Roseofilum</taxon>
        <taxon>Roseofilum capinflatum</taxon>
    </lineage>
</organism>